<dbReference type="GO" id="GO:0005524">
    <property type="term" value="F:ATP binding"/>
    <property type="evidence" value="ECO:0007669"/>
    <property type="project" value="InterPro"/>
</dbReference>
<feature type="non-terminal residue" evidence="2">
    <location>
        <position position="658"/>
    </location>
</feature>
<sequence>DSGAEYAAKRFELNEDDGCTLSSGALIEVSFLSAIRMANLDKKGIIHLEDVCELTEEGEDILCAVVPKYNCSLEEAIQGGALTSNRARLSIAISLLDAVAVLHSNGVVHRDIKSANVMLTEELRPVLIDFSLAKYMPEGAVLTEGAPSDSAEHTGSVGTPTYMAPELVEANGENLRYDSRVDSWSVGVVLLELFRGKVMEECKDRAAFRMIDEAKARMSDKPVPRIIKGLLEVEPDKRLKCSDAYKKLIQCSSHADKENSNEGFLLSDSSKPLSDYFGNYVVAGGAHAGELQEIRRFYHVLEMTNPTTIKAAMYYSSLFDQSNEDKPPPLHLLLLAQKIYEPRTIDLVTIDEFDEDDPQLSDFDIDEYMKDEMIIMKAANWCCLVLPPSSEAEAHSLVGKDAVQGSCKRALKGGVRGRDGRKSKPRRGGDMQRLAGITKEDLMMNTVMVDDQLSARVLLSSSALPKSYVGFDNLVHPSPITLPLLSMRFPSFLYLLLLPLPIVMADQEYHAEPRMKHMVGGFTNRISVPKECSRRPEDVQAPDAADSSLCLGASREQGILDKVKDQVFQRLAKTGYNGMVSGLELDLRQYATQVVAGVNHNMWVQLKPHKDVILIRVFEPLYADENGGYEVTDLTFVDKVGDGGVDTELERAVRDDLL</sequence>
<dbReference type="GO" id="GO:0004674">
    <property type="term" value="F:protein serine/threonine kinase activity"/>
    <property type="evidence" value="ECO:0007669"/>
    <property type="project" value="TreeGrafter"/>
</dbReference>
<comment type="caution">
    <text evidence="2">The sequence shown here is derived from an EMBL/GenBank/DDBJ whole genome shotgun (WGS) entry which is preliminary data.</text>
</comment>
<protein>
    <recommendedName>
        <fullName evidence="1">Protein kinase domain-containing protein</fullName>
    </recommendedName>
</protein>
<dbReference type="InterPro" id="IPR000719">
    <property type="entry name" value="Prot_kinase_dom"/>
</dbReference>
<dbReference type="PROSITE" id="PS50011">
    <property type="entry name" value="PROTEIN_KINASE_DOM"/>
    <property type="match status" value="1"/>
</dbReference>
<dbReference type="SUPFAM" id="SSF56112">
    <property type="entry name" value="Protein kinase-like (PK-like)"/>
    <property type="match status" value="1"/>
</dbReference>
<dbReference type="Pfam" id="PF00069">
    <property type="entry name" value="Pkinase"/>
    <property type="match status" value="1"/>
</dbReference>
<dbReference type="PROSITE" id="PS00108">
    <property type="entry name" value="PROTEIN_KINASE_ST"/>
    <property type="match status" value="1"/>
</dbReference>
<dbReference type="PANTHER" id="PTHR44167">
    <property type="entry name" value="OVARIAN-SPECIFIC SERINE/THREONINE-PROTEIN KINASE LOK-RELATED"/>
    <property type="match status" value="1"/>
</dbReference>
<proteinExistence type="predicted"/>
<dbReference type="GO" id="GO:0044773">
    <property type="term" value="P:mitotic DNA damage checkpoint signaling"/>
    <property type="evidence" value="ECO:0007669"/>
    <property type="project" value="TreeGrafter"/>
</dbReference>
<dbReference type="InterPro" id="IPR011009">
    <property type="entry name" value="Kinase-like_dom_sf"/>
</dbReference>
<dbReference type="Gene3D" id="1.10.510.10">
    <property type="entry name" value="Transferase(Phosphotransferase) domain 1"/>
    <property type="match status" value="1"/>
</dbReference>
<accession>A0A7J6PTM2</accession>
<feature type="domain" description="Protein kinase" evidence="1">
    <location>
        <begin position="1"/>
        <end position="265"/>
    </location>
</feature>
<dbReference type="GO" id="GO:0005737">
    <property type="term" value="C:cytoplasm"/>
    <property type="evidence" value="ECO:0007669"/>
    <property type="project" value="TreeGrafter"/>
</dbReference>
<evidence type="ECO:0000313" key="2">
    <source>
        <dbReference type="EMBL" id="KAF4699408.1"/>
    </source>
</evidence>
<organism evidence="2 3">
    <name type="scientific">Perkinsus olseni</name>
    <name type="common">Perkinsus atlanticus</name>
    <dbReference type="NCBI Taxonomy" id="32597"/>
    <lineage>
        <taxon>Eukaryota</taxon>
        <taxon>Sar</taxon>
        <taxon>Alveolata</taxon>
        <taxon>Perkinsozoa</taxon>
        <taxon>Perkinsea</taxon>
        <taxon>Perkinsida</taxon>
        <taxon>Perkinsidae</taxon>
        <taxon>Perkinsus</taxon>
    </lineage>
</organism>
<dbReference type="EMBL" id="JABANM010034590">
    <property type="protein sequence ID" value="KAF4699408.1"/>
    <property type="molecule type" value="Genomic_DNA"/>
</dbReference>
<gene>
    <name evidence="2" type="ORF">FOZ62_029856</name>
</gene>
<dbReference type="InterPro" id="IPR008271">
    <property type="entry name" value="Ser/Thr_kinase_AS"/>
</dbReference>
<dbReference type="Proteomes" id="UP000574390">
    <property type="component" value="Unassembled WGS sequence"/>
</dbReference>
<dbReference type="GO" id="GO:0005634">
    <property type="term" value="C:nucleus"/>
    <property type="evidence" value="ECO:0007669"/>
    <property type="project" value="TreeGrafter"/>
</dbReference>
<dbReference type="AlphaFoldDB" id="A0A7J6PTM2"/>
<evidence type="ECO:0000313" key="3">
    <source>
        <dbReference type="Proteomes" id="UP000574390"/>
    </source>
</evidence>
<dbReference type="Gene3D" id="3.10.450.10">
    <property type="match status" value="1"/>
</dbReference>
<reference evidence="2 3" key="1">
    <citation type="submission" date="2020-04" db="EMBL/GenBank/DDBJ databases">
        <title>Perkinsus olseni comparative genomics.</title>
        <authorList>
            <person name="Bogema D.R."/>
        </authorList>
    </citation>
    <scope>NUCLEOTIDE SEQUENCE [LARGE SCALE GENOMIC DNA]</scope>
    <source>
        <strain evidence="2">ATCC PRA-205</strain>
    </source>
</reference>
<dbReference type="PANTHER" id="PTHR44167:SF18">
    <property type="entry name" value="PROTEIN KINASE DOMAIN-CONTAINING PROTEIN"/>
    <property type="match status" value="1"/>
</dbReference>
<evidence type="ECO:0000259" key="1">
    <source>
        <dbReference type="PROSITE" id="PS50011"/>
    </source>
</evidence>
<dbReference type="SMART" id="SM00220">
    <property type="entry name" value="S_TKc"/>
    <property type="match status" value="1"/>
</dbReference>
<name>A0A7J6PTM2_PEROL</name>